<feature type="compositionally biased region" description="Pro residues" evidence="6">
    <location>
        <begin position="1677"/>
        <end position="1686"/>
    </location>
</feature>
<dbReference type="PANTHER" id="PTHR21597:SF0">
    <property type="entry name" value="THO COMPLEX SUBUNIT 2"/>
    <property type="match status" value="1"/>
</dbReference>
<comment type="caution">
    <text evidence="10">The sequence shown here is derived from an EMBL/GenBank/DDBJ whole genome shotgun (WGS) entry which is preliminary data.</text>
</comment>
<evidence type="ECO:0000313" key="11">
    <source>
        <dbReference type="Proteomes" id="UP001211907"/>
    </source>
</evidence>
<dbReference type="InterPro" id="IPR040007">
    <property type="entry name" value="Tho2"/>
</dbReference>
<dbReference type="Pfam" id="PF11262">
    <property type="entry name" value="Tho2"/>
    <property type="match status" value="1"/>
</dbReference>
<feature type="compositionally biased region" description="Polar residues" evidence="6">
    <location>
        <begin position="1891"/>
        <end position="1912"/>
    </location>
</feature>
<feature type="compositionally biased region" description="Basic and acidic residues" evidence="6">
    <location>
        <begin position="1661"/>
        <end position="1676"/>
    </location>
</feature>
<feature type="compositionally biased region" description="Basic and acidic residues" evidence="6">
    <location>
        <begin position="1932"/>
        <end position="1947"/>
    </location>
</feature>
<dbReference type="Pfam" id="PF11732">
    <property type="entry name" value="Thoc2"/>
    <property type="match status" value="1"/>
</dbReference>
<organism evidence="10 11">
    <name type="scientific">Physocladia obscura</name>
    <dbReference type="NCBI Taxonomy" id="109957"/>
    <lineage>
        <taxon>Eukaryota</taxon>
        <taxon>Fungi</taxon>
        <taxon>Fungi incertae sedis</taxon>
        <taxon>Chytridiomycota</taxon>
        <taxon>Chytridiomycota incertae sedis</taxon>
        <taxon>Chytridiomycetes</taxon>
        <taxon>Chytridiales</taxon>
        <taxon>Chytriomycetaceae</taxon>
        <taxon>Physocladia</taxon>
    </lineage>
</organism>
<feature type="compositionally biased region" description="Basic and acidic residues" evidence="6">
    <location>
        <begin position="1867"/>
        <end position="1890"/>
    </location>
</feature>
<feature type="compositionally biased region" description="Basic and acidic residues" evidence="6">
    <location>
        <begin position="1508"/>
        <end position="1550"/>
    </location>
</feature>
<dbReference type="GO" id="GO:0000445">
    <property type="term" value="C:THO complex part of transcription export complex"/>
    <property type="evidence" value="ECO:0007669"/>
    <property type="project" value="TreeGrafter"/>
</dbReference>
<evidence type="ECO:0000256" key="3">
    <source>
        <dbReference type="ARBA" id="ARBA00019596"/>
    </source>
</evidence>
<feature type="compositionally biased region" description="Basic and acidic residues" evidence="6">
    <location>
        <begin position="1570"/>
        <end position="1589"/>
    </location>
</feature>
<keyword evidence="5" id="KW-0175">Coiled coil</keyword>
<gene>
    <name evidence="10" type="primary">THOC2</name>
    <name evidence="10" type="ORF">HK100_003054</name>
</gene>
<dbReference type="PANTHER" id="PTHR21597">
    <property type="entry name" value="THO2 PROTEIN"/>
    <property type="match status" value="1"/>
</dbReference>
<evidence type="ECO:0000313" key="10">
    <source>
        <dbReference type="EMBL" id="KAJ3110391.1"/>
    </source>
</evidence>
<feature type="compositionally biased region" description="Polar residues" evidence="6">
    <location>
        <begin position="1850"/>
        <end position="1862"/>
    </location>
</feature>
<proteinExistence type="inferred from homology"/>
<feature type="compositionally biased region" description="Polar residues" evidence="6">
    <location>
        <begin position="1629"/>
        <end position="1643"/>
    </location>
</feature>
<feature type="compositionally biased region" description="Basic and acidic residues" evidence="6">
    <location>
        <begin position="1456"/>
        <end position="1482"/>
    </location>
</feature>
<feature type="compositionally biased region" description="Basic and acidic residues" evidence="6">
    <location>
        <begin position="1772"/>
        <end position="1787"/>
    </location>
</feature>
<feature type="compositionally biased region" description="Polar residues" evidence="6">
    <location>
        <begin position="1494"/>
        <end position="1507"/>
    </location>
</feature>
<feature type="compositionally biased region" description="Basic and acidic residues" evidence="6">
    <location>
        <begin position="1693"/>
        <end position="1760"/>
    </location>
</feature>
<dbReference type="GO" id="GO:0003729">
    <property type="term" value="F:mRNA binding"/>
    <property type="evidence" value="ECO:0007669"/>
    <property type="project" value="TreeGrafter"/>
</dbReference>
<sequence>MDTQTISLDSLIETAAGSPASETGRAARLRIISYATEAAAAANSNTPVPQIHAVSLSIVRYAASHNVEFSLQFCANLLRDIASSAPMLISSLVDALWLVEAELFVDDESDHFLAAKVNAGKNSLISFARKLLDLDFVPIVLMKQRLEPEFLESVQLIQDAKFFTKKSVRINTTLLYKQQKFNLLREESEGFSMLETFLASNLPLSFHNFANSPANSHLNEEQLLELHKTLVLSKVSTALENITSLIGYFDLNPSKVLDLILDVFLANVVDHHEFFVELLAKSHWKPKPPKFNNDGFLLEPSSVLGQILGFKYDYYNNNVSSTAVTPPQLIWITAILIKHKLVALQDIYAHLSPADDDMEPDFTAYKDKLEALKKAGGRYKDNTLAEAGVLDDGGYQSSRDQASLKTVSTPALQFSTTVPPQPKRKTNQKAVLAGYLLAIGAITPARQILDRVPIIAQFYPEISDNMCRILSATIEPVYATIRPIKIRKPPTQIKLDIGMHTLNYKQAEIDGASPPRFSKGSCGLSKLTFFYGAWREGVPLAKDFDEVVKILRVLLGYVVVATDVVFVSKVARIGRAHMMQNPDDEKISSTWMSIISKFLLPALSITDQNPGLSNEIWMLLKLFSYDRRYALYGEWKDKTYKEILLLSVAKASCISDAKYTMRQETVKRFGRYVGKIAHSNPTIAFHYILDLLQTYENQNTTVIDGSKYMTELSFDVVTYTLIEHLCVAKDRVQAGGIGVRTWLKSLAFFAGSLFKKHANIEISGVLRYLFAQLVSGNTNDLIVLQEIVMQMGGIKALTDDVTADQYNALGGGETLRREAFGNEPVRIVKRLAARLLKALQVDTGLVIPFAVLMGQHISQGVFAHGNQIHEEIKVLGWSLDNIRASFMQYLDFIISSMDKSAFISQVPSIATLRGEYGLAPDVAFAILRPKLNFLKKLPQAKSRGASTDLTDDSLLSEFEFTMQETVNNTIQTLSPNTWKNLTPEFYVKFWQLSLYDIDFPKAKYLSEITRLKNTIAVLTNDKSNSTGNNAGKRKKDRERYSATIALLEKEMAEHEASVKETLDGLKVESATWFISTSEDDMQVKLNINDLLLQHCIIPRCLSSPADAVFVAKFLYLAHSLGAPNLITVTIYDKLMDRNNMQSIIFLCSEMEARNYGRFLAETLSYLKKWLLSSAVYAKECIGDNLPGFALRPSKANAPIDPANLMTHTEFIKAIYKWHCKMHRVFTLCLESGEYAQITNCIIVLDKVRDEFPMIREHAAQLEESCRKVIEKEIDRKDLKLMCTAYSGRLQLLLKNGGLMAKAYFQNGGVAIETGVSSNNNQPRSRDVDDRRRDVVNERDPRSDRSDRIMRSDRPEIIVRDRDGRDTRAFDHRGLHERSDRERDLRTPDSRGNNDSRAVEQRGNNERGDRDRDRERERERERNRLPERPRDTNSRTDRSTVGVKERELRPEVVVAERSVERDDRRRDEKGANKDIKDGDRRPDGTATRDSPHRLGSSQSGRTDSSPLNTDDRQNRRGDPERHDELKREEARHRPDEKRSPRDSIRRPETPTDTRSAAHVLGQISSAPDSEIVQKKVDLPPHLASLREKVEKTRHHPPGSDSSYIAPASIGPERPPPPPPFPIPPPAPVINTNTNQLDQKISNAESNRKSTESRVSVTLPETDLPRRSIVERLGRKETPLPPPPPPIPIVNSEHSSLDDVRNVNIEERKNREKKDRTDSRDSREDRKSDKDRSDKKDRESRKNDRKRDKDDSDEKKKREREQSSSVGKNNNQERTIERDRESKRPKIDDIDIPGNSKKSDRKRDGAESDHRTSGMRNLSGIPEPPPPPPLPNASDNTSIEGSKKFKIDRTALHTSATVADSFAQNLGDDNARDYNRTEKGESSGHSQGRDEQNNSGKDGQNNPGRDGQNNTGRDGQNSSRREGGRGGGGYRQNNRQEDRNGWNDRDRGGRNNTGYRR</sequence>
<feature type="region of interest" description="Disordered" evidence="6">
    <location>
        <begin position="1312"/>
        <end position="1955"/>
    </location>
</feature>
<feature type="compositionally biased region" description="Basic and acidic residues" evidence="6">
    <location>
        <begin position="1323"/>
        <end position="1449"/>
    </location>
</feature>
<feature type="domain" description="THO complex subunit 2 N-terminal" evidence="9">
    <location>
        <begin position="109"/>
        <end position="662"/>
    </location>
</feature>
<dbReference type="EMBL" id="JADGJH010001735">
    <property type="protein sequence ID" value="KAJ3110391.1"/>
    <property type="molecule type" value="Genomic_DNA"/>
</dbReference>
<feature type="compositionally biased region" description="Basic and acidic residues" evidence="6">
    <location>
        <begin position="1795"/>
        <end position="1810"/>
    </location>
</feature>
<feature type="domain" description="THO complex subunitTHOC2 C-terminal" evidence="7">
    <location>
        <begin position="978"/>
        <end position="1289"/>
    </location>
</feature>
<dbReference type="InterPro" id="IPR021726">
    <property type="entry name" value="THO_THOC2_N"/>
</dbReference>
<evidence type="ECO:0000256" key="4">
    <source>
        <dbReference type="ARBA" id="ARBA00023242"/>
    </source>
</evidence>
<feature type="compositionally biased region" description="Pro residues" evidence="6">
    <location>
        <begin position="1820"/>
        <end position="1829"/>
    </location>
</feature>
<feature type="coiled-coil region" evidence="5">
    <location>
        <begin position="1001"/>
        <end position="1057"/>
    </location>
</feature>
<keyword evidence="11" id="KW-1185">Reference proteome</keyword>
<dbReference type="Pfam" id="PF16134">
    <property type="entry name" value="THOC2_N"/>
    <property type="match status" value="1"/>
</dbReference>
<reference evidence="10" key="1">
    <citation type="submission" date="2020-05" db="EMBL/GenBank/DDBJ databases">
        <title>Phylogenomic resolution of chytrid fungi.</title>
        <authorList>
            <person name="Stajich J.E."/>
            <person name="Amses K."/>
            <person name="Simmons R."/>
            <person name="Seto K."/>
            <person name="Myers J."/>
            <person name="Bonds A."/>
            <person name="Quandt C.A."/>
            <person name="Barry K."/>
            <person name="Liu P."/>
            <person name="Grigoriev I."/>
            <person name="Longcore J.E."/>
            <person name="James T.Y."/>
        </authorList>
    </citation>
    <scope>NUCLEOTIDE SEQUENCE</scope>
    <source>
        <strain evidence="10">JEL0513</strain>
    </source>
</reference>
<evidence type="ECO:0000259" key="8">
    <source>
        <dbReference type="Pfam" id="PF11732"/>
    </source>
</evidence>
<dbReference type="Proteomes" id="UP001211907">
    <property type="component" value="Unassembled WGS sequence"/>
</dbReference>
<evidence type="ECO:0000256" key="6">
    <source>
        <dbReference type="SAM" id="MobiDB-lite"/>
    </source>
</evidence>
<dbReference type="GO" id="GO:0006397">
    <property type="term" value="P:mRNA processing"/>
    <property type="evidence" value="ECO:0007669"/>
    <property type="project" value="InterPro"/>
</dbReference>
<evidence type="ECO:0000256" key="1">
    <source>
        <dbReference type="ARBA" id="ARBA00004123"/>
    </source>
</evidence>
<accession>A0AAD5X9N9</accession>
<dbReference type="InterPro" id="IPR032302">
    <property type="entry name" value="THOC2_N"/>
</dbReference>
<evidence type="ECO:0000256" key="5">
    <source>
        <dbReference type="SAM" id="Coils"/>
    </source>
</evidence>
<protein>
    <recommendedName>
        <fullName evidence="3">THO complex subunit 2</fullName>
    </recommendedName>
</protein>
<comment type="similarity">
    <text evidence="2">Belongs to the THOC2 family.</text>
</comment>
<feature type="domain" description="THO complex subunitTHOC2 N-terminal" evidence="8">
    <location>
        <begin position="673"/>
        <end position="747"/>
    </location>
</feature>
<keyword evidence="4" id="KW-0539">Nucleus</keyword>
<name>A0AAD5X9N9_9FUNG</name>
<dbReference type="GO" id="GO:0006406">
    <property type="term" value="P:mRNA export from nucleus"/>
    <property type="evidence" value="ECO:0007669"/>
    <property type="project" value="InterPro"/>
</dbReference>
<evidence type="ECO:0000259" key="7">
    <source>
        <dbReference type="Pfam" id="PF11262"/>
    </source>
</evidence>
<dbReference type="InterPro" id="IPR021418">
    <property type="entry name" value="THO_THOC2_C"/>
</dbReference>
<evidence type="ECO:0000259" key="9">
    <source>
        <dbReference type="Pfam" id="PF16134"/>
    </source>
</evidence>
<evidence type="ECO:0000256" key="2">
    <source>
        <dbReference type="ARBA" id="ARBA00007857"/>
    </source>
</evidence>
<feature type="compositionally biased region" description="Pro residues" evidence="6">
    <location>
        <begin position="1611"/>
        <end position="1626"/>
    </location>
</feature>
<comment type="subcellular location">
    <subcellularLocation>
        <location evidence="1">Nucleus</location>
    </subcellularLocation>
</comment>
<feature type="compositionally biased region" description="Basic and acidic residues" evidence="6">
    <location>
        <begin position="1839"/>
        <end position="1849"/>
    </location>
</feature>